<organism evidence="1 2">
    <name type="scientific">Haloplasma contractile SSD-17B</name>
    <dbReference type="NCBI Taxonomy" id="1033810"/>
    <lineage>
        <taxon>Bacteria</taxon>
        <taxon>Bacillati</taxon>
        <taxon>Mycoplasmatota</taxon>
        <taxon>Mollicutes</taxon>
        <taxon>Haloplasmatales</taxon>
        <taxon>Haloplasmataceae</taxon>
        <taxon>Haloplasma</taxon>
    </lineage>
</organism>
<dbReference type="RefSeq" id="WP_008825227.1">
    <property type="nucleotide sequence ID" value="NZ_AFNU02000005.1"/>
</dbReference>
<sequence length="86" mass="10369">MINVLTPVDYIKQFQGERREAVIKLRETIFRHLPEEFKKPIGEGMIAYVAPHLIYQERYNCNKEEPLPFISIASQKFKPYFRLYNY</sequence>
<dbReference type="InParanoid" id="F7PTR0"/>
<name>F7PTR0_9MOLU</name>
<dbReference type="AlphaFoldDB" id="F7PTR0"/>
<protein>
    <submittedName>
        <fullName evidence="1">Uncharacterized protein</fullName>
    </submittedName>
</protein>
<dbReference type="EMBL" id="AFNU02000005">
    <property type="protein sequence ID" value="ERJ12223.1"/>
    <property type="molecule type" value="Genomic_DNA"/>
</dbReference>
<evidence type="ECO:0000313" key="2">
    <source>
        <dbReference type="Proteomes" id="UP000005707"/>
    </source>
</evidence>
<comment type="caution">
    <text evidence="1">The sequence shown here is derived from an EMBL/GenBank/DDBJ whole genome shotgun (WGS) entry which is preliminary data.</text>
</comment>
<keyword evidence="2" id="KW-1185">Reference proteome</keyword>
<gene>
    <name evidence="1" type="ORF">HLPCO_001750</name>
</gene>
<reference evidence="1 2" key="2">
    <citation type="journal article" date="2013" name="PLoS ONE">
        <title>INDIGO - INtegrated Data Warehouse of MIcrobial GenOmes with Examples from the Red Sea Extremophiles.</title>
        <authorList>
            <person name="Alam I."/>
            <person name="Antunes A."/>
            <person name="Kamau A.A."/>
            <person name="Ba Alawi W."/>
            <person name="Kalkatawi M."/>
            <person name="Stingl U."/>
            <person name="Bajic V.B."/>
        </authorList>
    </citation>
    <scope>NUCLEOTIDE SEQUENCE [LARGE SCALE GENOMIC DNA]</scope>
    <source>
        <strain evidence="1 2">SSD-17B</strain>
    </source>
</reference>
<reference evidence="1 2" key="1">
    <citation type="journal article" date="2011" name="J. Bacteriol.">
        <title>Genome sequence of Haloplasma contractile, an unusual contractile bacterium from a deep-sea anoxic brine lake.</title>
        <authorList>
            <person name="Antunes A."/>
            <person name="Alam I."/>
            <person name="El Dorry H."/>
            <person name="Siam R."/>
            <person name="Robertson A."/>
            <person name="Bajic V.B."/>
            <person name="Stingl U."/>
        </authorList>
    </citation>
    <scope>NUCLEOTIDE SEQUENCE [LARGE SCALE GENOMIC DNA]</scope>
    <source>
        <strain evidence="1 2">SSD-17B</strain>
    </source>
</reference>
<dbReference type="eggNOG" id="COG5646">
    <property type="taxonomic scope" value="Bacteria"/>
</dbReference>
<dbReference type="OrthoDB" id="9813231at2"/>
<accession>F7PTR0</accession>
<dbReference type="Proteomes" id="UP000005707">
    <property type="component" value="Unassembled WGS sequence"/>
</dbReference>
<proteinExistence type="predicted"/>
<dbReference type="STRING" id="1033810.HLPCO_001750"/>
<evidence type="ECO:0000313" key="1">
    <source>
        <dbReference type="EMBL" id="ERJ12223.1"/>
    </source>
</evidence>